<name>A0A7K1S466_9BACT</name>
<dbReference type="SUPFAM" id="SSF101898">
    <property type="entry name" value="NHL repeat"/>
    <property type="match status" value="1"/>
</dbReference>
<dbReference type="RefSeq" id="WP_157582736.1">
    <property type="nucleotide sequence ID" value="NZ_WPIN01000001.1"/>
</dbReference>
<proteinExistence type="predicted"/>
<dbReference type="InterPro" id="IPR010620">
    <property type="entry name" value="SBBP_repeat"/>
</dbReference>
<organism evidence="1 2">
    <name type="scientific">Spirosoma arboris</name>
    <dbReference type="NCBI Taxonomy" id="2682092"/>
    <lineage>
        <taxon>Bacteria</taxon>
        <taxon>Pseudomonadati</taxon>
        <taxon>Bacteroidota</taxon>
        <taxon>Cytophagia</taxon>
        <taxon>Cytophagales</taxon>
        <taxon>Cytophagaceae</taxon>
        <taxon>Spirosoma</taxon>
    </lineage>
</organism>
<dbReference type="AlphaFoldDB" id="A0A7K1S466"/>
<keyword evidence="2" id="KW-1185">Reference proteome</keyword>
<dbReference type="PANTHER" id="PTHR35580:SF1">
    <property type="entry name" value="PHYTASE-LIKE DOMAIN-CONTAINING PROTEIN"/>
    <property type="match status" value="1"/>
</dbReference>
<dbReference type="InterPro" id="IPR052918">
    <property type="entry name" value="Motility_Chemotaxis_Reg"/>
</dbReference>
<protein>
    <recommendedName>
        <fullName evidence="3">Bulb-type lectin domain-containing protein</fullName>
    </recommendedName>
</protein>
<comment type="caution">
    <text evidence="1">The sequence shown here is derived from an EMBL/GenBank/DDBJ whole genome shotgun (WGS) entry which is preliminary data.</text>
</comment>
<evidence type="ECO:0008006" key="3">
    <source>
        <dbReference type="Google" id="ProtNLM"/>
    </source>
</evidence>
<reference evidence="1 2" key="1">
    <citation type="submission" date="2019-12" db="EMBL/GenBank/DDBJ databases">
        <title>Spirosoma sp. HMF4905 genome sequencing and assembly.</title>
        <authorList>
            <person name="Kang H."/>
            <person name="Cha I."/>
            <person name="Kim H."/>
            <person name="Joh K."/>
        </authorList>
    </citation>
    <scope>NUCLEOTIDE SEQUENCE [LARGE SCALE GENOMIC DNA]</scope>
    <source>
        <strain evidence="1 2">HMF4905</strain>
    </source>
</reference>
<dbReference type="Pfam" id="PF06739">
    <property type="entry name" value="SBBP"/>
    <property type="match status" value="3"/>
</dbReference>
<evidence type="ECO:0000313" key="2">
    <source>
        <dbReference type="Proteomes" id="UP000436006"/>
    </source>
</evidence>
<gene>
    <name evidence="1" type="ORF">GO755_01165</name>
</gene>
<dbReference type="Gene3D" id="2.80.10.50">
    <property type="match status" value="1"/>
</dbReference>
<dbReference type="Proteomes" id="UP000436006">
    <property type="component" value="Unassembled WGS sequence"/>
</dbReference>
<dbReference type="PANTHER" id="PTHR35580">
    <property type="entry name" value="CELL SURFACE GLYCOPROTEIN (S-LAYER PROTEIN)-LIKE PROTEIN"/>
    <property type="match status" value="1"/>
</dbReference>
<dbReference type="EMBL" id="WPIN01000001">
    <property type="protein sequence ID" value="MVM28622.1"/>
    <property type="molecule type" value="Genomic_DNA"/>
</dbReference>
<evidence type="ECO:0000313" key="1">
    <source>
        <dbReference type="EMBL" id="MVM28622.1"/>
    </source>
</evidence>
<accession>A0A7K1S466</accession>
<sequence>MKPSILISLPAKASQFLRIQSKWPFANYAFLLLFVGSVATISRAQTPALLFVKSLGGTNAGTSIKTDAQGNIYVTGYFTGTVDFDPSASVANLTAVASDIFLAKYDAAGNYVWANSASGNENDSEGRSTSLVLDQTGRLLLTGYFTGIVDFDPSTSVANLTSAGTYDIFVAKYDTDGNYIWAKRAGGPNYDFSYSVAVDASNNVLLTGYFESTADFDPSSNVASLTAVGNGDIFVAKYDAQGNYIWAKNMGGSSVESGQSLTVDATGNIVLTGAFSGTVDFDPSTNVASLTALYSDIFLAKYDTDGNYIWAKRMGGPGANIGRSLAVDGNGNILLTGAFRDTTDFDPSVAVANLVSAKDEEIFIAKYDASGNYIWAKRAGGSSADFGYSLALDGSGNVLVAGSFSGTADFDPSEAVANLTAEGYDSDIFVAKYDAQGNYIWAKRAGGNYIDVGTSLAVDGNNNVSLTGYFSGTADFDPSASITSIGITNGFMAKYSQEANTLPTSDLTPTLVLPQANFAASGTVGNLLVTLFEVAGLPTPSGQVAITITAPLGYSLSFAPDLTSIEVSGGDQNPVVVDNANWSVTNVLDNRQISLVMKPEQFITANGKANLGFSITRTTANSGSLASITVNIKDDATKSYDSLPTNNVYARIINGL</sequence>